<gene>
    <name evidence="2" type="primary">lipL</name>
    <name evidence="2" type="ORF">NCTC12360_01716</name>
</gene>
<dbReference type="RefSeq" id="WP_082709509.1">
    <property type="nucleotide sequence ID" value="NZ_JBHULA010000024.1"/>
</dbReference>
<dbReference type="GO" id="GO:0016746">
    <property type="term" value="F:acyltransferase activity"/>
    <property type="evidence" value="ECO:0007669"/>
    <property type="project" value="UniProtKB-KW"/>
</dbReference>
<dbReference type="EC" id="6.3.1.20" evidence="2"/>
<dbReference type="PANTHER" id="PTHR43679:SF2">
    <property type="entry name" value="OCTANOYL-[GCVH]:PROTEIN N-OCTANOYLTRANSFERASE"/>
    <property type="match status" value="1"/>
</dbReference>
<dbReference type="EMBL" id="UFYW01000001">
    <property type="protein sequence ID" value="STD83252.1"/>
    <property type="molecule type" value="Genomic_DNA"/>
</dbReference>
<keyword evidence="3" id="KW-1185">Reference proteome</keyword>
<dbReference type="InterPro" id="IPR050664">
    <property type="entry name" value="Octanoyltrans_LipM/LipL"/>
</dbReference>
<evidence type="ECO:0000313" key="3">
    <source>
        <dbReference type="Proteomes" id="UP000254807"/>
    </source>
</evidence>
<dbReference type="GO" id="GO:0016979">
    <property type="term" value="F:lipoate-protein ligase activity"/>
    <property type="evidence" value="ECO:0007669"/>
    <property type="project" value="UniProtKB-EC"/>
</dbReference>
<dbReference type="GO" id="GO:0009249">
    <property type="term" value="P:protein lipoylation"/>
    <property type="evidence" value="ECO:0007669"/>
    <property type="project" value="UniProtKB-ARBA"/>
</dbReference>
<keyword evidence="2" id="KW-0436">Ligase</keyword>
<dbReference type="PROSITE" id="PS51733">
    <property type="entry name" value="BPL_LPL_CATALYTIC"/>
    <property type="match status" value="1"/>
</dbReference>
<accession>A0A376H022</accession>
<dbReference type="PANTHER" id="PTHR43679">
    <property type="entry name" value="OCTANOYLTRANSFERASE LIPM-RELATED"/>
    <property type="match status" value="1"/>
</dbReference>
<dbReference type="AlphaFoldDB" id="A0A376H022"/>
<dbReference type="InterPro" id="IPR004143">
    <property type="entry name" value="BPL_LPL_catalytic"/>
</dbReference>
<dbReference type="EC" id="2.3.1.-" evidence="2"/>
<organism evidence="2 3">
    <name type="scientific">Enterococcus gallinarum</name>
    <dbReference type="NCBI Taxonomy" id="1353"/>
    <lineage>
        <taxon>Bacteria</taxon>
        <taxon>Bacillati</taxon>
        <taxon>Bacillota</taxon>
        <taxon>Bacilli</taxon>
        <taxon>Lactobacillales</taxon>
        <taxon>Enterococcaceae</taxon>
        <taxon>Enterococcus</taxon>
    </lineage>
</organism>
<dbReference type="Proteomes" id="UP000254807">
    <property type="component" value="Unassembled WGS sequence"/>
</dbReference>
<proteinExistence type="predicted"/>
<dbReference type="Pfam" id="PF21948">
    <property type="entry name" value="LplA-B_cat"/>
    <property type="match status" value="1"/>
</dbReference>
<dbReference type="Gene3D" id="3.30.930.10">
    <property type="entry name" value="Bira Bifunctional Protein, Domain 2"/>
    <property type="match status" value="1"/>
</dbReference>
<sequence length="276" mass="30855">MTIEMIDQMLPFDPQTTENRFLPFALTDVLSEYAGVHHQEFLHFWQLPDTMILGMKDTRVPYFTEGISALTTAGFQPIIRNSGGLGVINDAGVLNVSWIFPKALAATTDAAYQRMVDLMREAFPEKEIAAYEIPNSYCPGTFDLSMDGKKIAGTAQRRIKAGIAVMMYLSVNGDQHYRGEVVRTFYQTSLKEQFGTNGYPAVEPTSMTTLQDVLQCSFSVSEAASRLQEALMRLTKSSLSPVTASDWVEKNDQAALLETRMTSMYQRNQPIKESSQ</sequence>
<reference evidence="2 3" key="1">
    <citation type="submission" date="2018-06" db="EMBL/GenBank/DDBJ databases">
        <authorList>
            <consortium name="Pathogen Informatics"/>
            <person name="Doyle S."/>
        </authorList>
    </citation>
    <scope>NUCLEOTIDE SEQUENCE [LARGE SCALE GENOMIC DNA]</scope>
    <source>
        <strain evidence="2 3">NCTC12360</strain>
    </source>
</reference>
<dbReference type="SUPFAM" id="SSF55681">
    <property type="entry name" value="Class II aaRS and biotin synthetases"/>
    <property type="match status" value="1"/>
</dbReference>
<dbReference type="OrthoDB" id="2080934at2"/>
<evidence type="ECO:0000259" key="1">
    <source>
        <dbReference type="PROSITE" id="PS51733"/>
    </source>
</evidence>
<protein>
    <submittedName>
        <fullName evidence="2">Lipoate-protein ligase A</fullName>
        <ecNumber evidence="2">2.3.1.-</ecNumber>
        <ecNumber evidence="2">6.3.1.20</ecNumber>
    </submittedName>
</protein>
<evidence type="ECO:0000313" key="2">
    <source>
        <dbReference type="EMBL" id="STD83252.1"/>
    </source>
</evidence>
<keyword evidence="2" id="KW-0012">Acyltransferase</keyword>
<dbReference type="InterPro" id="IPR045864">
    <property type="entry name" value="aa-tRNA-synth_II/BPL/LPL"/>
</dbReference>
<name>A0A376H022_ENTGA</name>
<feature type="domain" description="BPL/LPL catalytic" evidence="1">
    <location>
        <begin position="36"/>
        <end position="218"/>
    </location>
</feature>
<keyword evidence="2" id="KW-0808">Transferase</keyword>